<sequence length="328" mass="35379">MKKKLVAAIMLGLIAVSAGASVSAADVTLVLAEENAEDSLSGKVANYFKEQVNELTDGAVDIDIQCSKVLGSETEILDGMLAQAGTVDIERITTSRLTNYSCPKTASLGLPYLFESRDHFWAVAESELKDEIFDEISTLGVTGLSFYEEGFRSFFFKDAVTDVADIAGKKIRVADDPIMRGIVEGLGGSPTVISSGELYTSLQSGVVDGAEQPLSPYELNAFYEVAPNVILDEHTLGNAVYIISDLAKSKLTDEQFAAVQEAAQKAQEFNKEQSAQTDEDCMKSLADKGAVFTEVEDKTPYKEAVADVITENTKGIEDFYQAVVDLAK</sequence>
<accession>A0ABT2SLF6</accession>
<evidence type="ECO:0000256" key="1">
    <source>
        <dbReference type="ARBA" id="ARBA00022729"/>
    </source>
</evidence>
<reference evidence="3 4" key="1">
    <citation type="journal article" date="2021" name="ISME Commun">
        <title>Automated analysis of genomic sequences facilitates high-throughput and comprehensive description of bacteria.</title>
        <authorList>
            <person name="Hitch T.C.A."/>
        </authorList>
    </citation>
    <scope>NUCLEOTIDE SEQUENCE [LARGE SCALE GENOMIC DNA]</scope>
    <source>
        <strain evidence="3 4">Sanger_29</strain>
    </source>
</reference>
<feature type="chain" id="PRO_5045052705" evidence="2">
    <location>
        <begin position="21"/>
        <end position="328"/>
    </location>
</feature>
<dbReference type="Proteomes" id="UP001652338">
    <property type="component" value="Unassembled WGS sequence"/>
</dbReference>
<name>A0ABT2SLF6_9FIRM</name>
<comment type="caution">
    <text evidence="3">The sequence shown here is derived from an EMBL/GenBank/DDBJ whole genome shotgun (WGS) entry which is preliminary data.</text>
</comment>
<proteinExistence type="predicted"/>
<dbReference type="Pfam" id="PF03480">
    <property type="entry name" value="DctP"/>
    <property type="match status" value="1"/>
</dbReference>
<dbReference type="RefSeq" id="WP_117447948.1">
    <property type="nucleotide sequence ID" value="NZ_JAOQKE010000008.1"/>
</dbReference>
<dbReference type="PANTHER" id="PTHR33376:SF4">
    <property type="entry name" value="SIALIC ACID-BINDING PERIPLASMIC PROTEIN SIAP"/>
    <property type="match status" value="1"/>
</dbReference>
<evidence type="ECO:0000313" key="3">
    <source>
        <dbReference type="EMBL" id="MCU6725336.1"/>
    </source>
</evidence>
<dbReference type="CDD" id="cd13603">
    <property type="entry name" value="PBP2_TRAP_Siap_TeaA_like"/>
    <property type="match status" value="1"/>
</dbReference>
<dbReference type="Gene3D" id="3.40.190.170">
    <property type="entry name" value="Bacterial extracellular solute-binding protein, family 7"/>
    <property type="match status" value="1"/>
</dbReference>
<dbReference type="EMBL" id="JAOQKE010000008">
    <property type="protein sequence ID" value="MCU6725336.1"/>
    <property type="molecule type" value="Genomic_DNA"/>
</dbReference>
<feature type="signal peptide" evidence="2">
    <location>
        <begin position="1"/>
        <end position="20"/>
    </location>
</feature>
<dbReference type="InterPro" id="IPR018389">
    <property type="entry name" value="DctP_fam"/>
</dbReference>
<evidence type="ECO:0000313" key="4">
    <source>
        <dbReference type="Proteomes" id="UP001652338"/>
    </source>
</evidence>
<keyword evidence="4" id="KW-1185">Reference proteome</keyword>
<dbReference type="NCBIfam" id="NF037995">
    <property type="entry name" value="TRAP_S1"/>
    <property type="match status" value="1"/>
</dbReference>
<evidence type="ECO:0000256" key="2">
    <source>
        <dbReference type="SAM" id="SignalP"/>
    </source>
</evidence>
<protein>
    <submittedName>
        <fullName evidence="3">TRAP transporter substrate-binding protein</fullName>
    </submittedName>
</protein>
<keyword evidence="1 2" id="KW-0732">Signal</keyword>
<gene>
    <name evidence="3" type="ORF">OCV47_08235</name>
</gene>
<organism evidence="3 4">
    <name type="scientific">Muricoprocola aceti</name>
    <dbReference type="NCBI Taxonomy" id="2981772"/>
    <lineage>
        <taxon>Bacteria</taxon>
        <taxon>Bacillati</taxon>
        <taxon>Bacillota</taxon>
        <taxon>Clostridia</taxon>
        <taxon>Lachnospirales</taxon>
        <taxon>Lachnospiraceae</taxon>
        <taxon>Muricoprocola</taxon>
    </lineage>
</organism>
<dbReference type="PANTHER" id="PTHR33376">
    <property type="match status" value="1"/>
</dbReference>
<dbReference type="InterPro" id="IPR038404">
    <property type="entry name" value="TRAP_DctP_sf"/>
</dbReference>